<name>A0A9D3YJQ7_DREPO</name>
<dbReference type="PANTHER" id="PTHR34487:SF1">
    <property type="entry name" value="ACYL-ACP THIOESTERASE"/>
    <property type="match status" value="1"/>
</dbReference>
<evidence type="ECO:0000313" key="1">
    <source>
        <dbReference type="EMBL" id="KAH3700130.1"/>
    </source>
</evidence>
<keyword evidence="2" id="KW-1185">Reference proteome</keyword>
<dbReference type="InterPro" id="IPR029069">
    <property type="entry name" value="HotDog_dom_sf"/>
</dbReference>
<sequence length="312" mass="35763">MASITRSFPKIARHLNYKRTFPSVTSARVDIPCFPYEAFDYSGNQVNPWSILRLVESVRAFTFWKNVTPHEENRSLLDLHEVLQTHLVFIIGAELKIVDASFHEFESAKHPLYCLTELKNLGKSSKTLSYNIFHEGSERHLISCDVTDVLIDAQTRRPVSYPEWWLTKFGRNVGEFRRASLLGTLDPGETEVRVSYFRVTLSDTDTYGHCNWSSYLKYCCESLFEHVNKELGYKWVTCDDVSSGLQQADVLYRSEASLGDILLVQSWSDLEKDSRGFASKCLKFRLLKDGNSCFEAKLKFYTNDISSPSSAL</sequence>
<gene>
    <name evidence="1" type="ORF">DPMN_075098</name>
</gene>
<reference evidence="1" key="2">
    <citation type="submission" date="2020-11" db="EMBL/GenBank/DDBJ databases">
        <authorList>
            <person name="McCartney M.A."/>
            <person name="Auch B."/>
            <person name="Kono T."/>
            <person name="Mallez S."/>
            <person name="Becker A."/>
            <person name="Gohl D.M."/>
            <person name="Silverstein K.A.T."/>
            <person name="Koren S."/>
            <person name="Bechman K.B."/>
            <person name="Herman A."/>
            <person name="Abrahante J.E."/>
            <person name="Garbe J."/>
        </authorList>
    </citation>
    <scope>NUCLEOTIDE SEQUENCE</scope>
    <source>
        <strain evidence="1">Duluth1</strain>
        <tissue evidence="1">Whole animal</tissue>
    </source>
</reference>
<dbReference type="PANTHER" id="PTHR34487">
    <property type="entry name" value="ACYL-ACP THIOESTERASE"/>
    <property type="match status" value="1"/>
</dbReference>
<organism evidence="1 2">
    <name type="scientific">Dreissena polymorpha</name>
    <name type="common">Zebra mussel</name>
    <name type="synonym">Mytilus polymorpha</name>
    <dbReference type="NCBI Taxonomy" id="45954"/>
    <lineage>
        <taxon>Eukaryota</taxon>
        <taxon>Metazoa</taxon>
        <taxon>Spiralia</taxon>
        <taxon>Lophotrochozoa</taxon>
        <taxon>Mollusca</taxon>
        <taxon>Bivalvia</taxon>
        <taxon>Autobranchia</taxon>
        <taxon>Heteroconchia</taxon>
        <taxon>Euheterodonta</taxon>
        <taxon>Imparidentia</taxon>
        <taxon>Neoheterodontei</taxon>
        <taxon>Myida</taxon>
        <taxon>Dreissenoidea</taxon>
        <taxon>Dreissenidae</taxon>
        <taxon>Dreissena</taxon>
    </lineage>
</organism>
<proteinExistence type="predicted"/>
<dbReference type="Gene3D" id="3.10.129.10">
    <property type="entry name" value="Hotdog Thioesterase"/>
    <property type="match status" value="1"/>
</dbReference>
<dbReference type="EMBL" id="JAIWYP010000015">
    <property type="protein sequence ID" value="KAH3700130.1"/>
    <property type="molecule type" value="Genomic_DNA"/>
</dbReference>
<reference evidence="1" key="1">
    <citation type="journal article" date="2019" name="bioRxiv">
        <title>The Genome of the Zebra Mussel, Dreissena polymorpha: A Resource for Invasive Species Research.</title>
        <authorList>
            <person name="McCartney M.A."/>
            <person name="Auch B."/>
            <person name="Kono T."/>
            <person name="Mallez S."/>
            <person name="Zhang Y."/>
            <person name="Obille A."/>
            <person name="Becker A."/>
            <person name="Abrahante J.E."/>
            <person name="Garbe J."/>
            <person name="Badalamenti J.P."/>
            <person name="Herman A."/>
            <person name="Mangelson H."/>
            <person name="Liachko I."/>
            <person name="Sullivan S."/>
            <person name="Sone E.D."/>
            <person name="Koren S."/>
            <person name="Silverstein K.A.T."/>
            <person name="Beckman K.B."/>
            <person name="Gohl D.M."/>
        </authorList>
    </citation>
    <scope>NUCLEOTIDE SEQUENCE</scope>
    <source>
        <strain evidence="1">Duluth1</strain>
        <tissue evidence="1">Whole animal</tissue>
    </source>
</reference>
<evidence type="ECO:0000313" key="2">
    <source>
        <dbReference type="Proteomes" id="UP000828390"/>
    </source>
</evidence>
<dbReference type="Proteomes" id="UP000828390">
    <property type="component" value="Unassembled WGS sequence"/>
</dbReference>
<comment type="caution">
    <text evidence="1">The sequence shown here is derived from an EMBL/GenBank/DDBJ whole genome shotgun (WGS) entry which is preliminary data.</text>
</comment>
<protein>
    <submittedName>
        <fullName evidence="1">Uncharacterized protein</fullName>
    </submittedName>
</protein>
<dbReference type="OrthoDB" id="6278306at2759"/>
<accession>A0A9D3YJQ7</accession>
<dbReference type="SUPFAM" id="SSF54637">
    <property type="entry name" value="Thioesterase/thiol ester dehydrase-isomerase"/>
    <property type="match status" value="2"/>
</dbReference>
<dbReference type="AlphaFoldDB" id="A0A9D3YJQ7"/>